<reference evidence="2 3" key="1">
    <citation type="submission" date="2024-05" db="EMBL/GenBank/DDBJ databases">
        <title>Genome sequencing and assembly of Indian major carp, Cirrhinus mrigala (Hamilton, 1822).</title>
        <authorList>
            <person name="Mohindra V."/>
            <person name="Chowdhury L.M."/>
            <person name="Lal K."/>
            <person name="Jena J.K."/>
        </authorList>
    </citation>
    <scope>NUCLEOTIDE SEQUENCE [LARGE SCALE GENOMIC DNA]</scope>
    <source>
        <strain evidence="2">CM1030</strain>
        <tissue evidence="2">Blood</tissue>
    </source>
</reference>
<dbReference type="EMBL" id="JAMKFB020000003">
    <property type="protein sequence ID" value="KAL0197154.1"/>
    <property type="molecule type" value="Genomic_DNA"/>
</dbReference>
<evidence type="ECO:0000256" key="1">
    <source>
        <dbReference type="SAM" id="MobiDB-lite"/>
    </source>
</evidence>
<feature type="region of interest" description="Disordered" evidence="1">
    <location>
        <begin position="20"/>
        <end position="58"/>
    </location>
</feature>
<feature type="non-terminal residue" evidence="2">
    <location>
        <position position="1"/>
    </location>
</feature>
<dbReference type="Proteomes" id="UP001529510">
    <property type="component" value="Unassembled WGS sequence"/>
</dbReference>
<keyword evidence="3" id="KW-1185">Reference proteome</keyword>
<dbReference type="AlphaFoldDB" id="A0ABD0RFD0"/>
<name>A0ABD0RFD0_CIRMR</name>
<gene>
    <name evidence="2" type="ORF">M9458_005694</name>
</gene>
<comment type="caution">
    <text evidence="2">The sequence shown here is derived from an EMBL/GenBank/DDBJ whole genome shotgun (WGS) entry which is preliminary data.</text>
</comment>
<proteinExistence type="predicted"/>
<evidence type="ECO:0000313" key="2">
    <source>
        <dbReference type="EMBL" id="KAL0197154.1"/>
    </source>
</evidence>
<protein>
    <submittedName>
        <fullName evidence="2">Uncharacterized protein</fullName>
    </submittedName>
</protein>
<evidence type="ECO:0000313" key="3">
    <source>
        <dbReference type="Proteomes" id="UP001529510"/>
    </source>
</evidence>
<accession>A0ABD0RFD0</accession>
<sequence length="58" mass="6089">SLSPIGPISRPKCFTNGSFCSESTASSVSSPTSNYPKAPGFEREDQPFLKGRPAGLQA</sequence>
<feature type="compositionally biased region" description="Low complexity" evidence="1">
    <location>
        <begin position="20"/>
        <end position="33"/>
    </location>
</feature>
<organism evidence="2 3">
    <name type="scientific">Cirrhinus mrigala</name>
    <name type="common">Mrigala</name>
    <dbReference type="NCBI Taxonomy" id="683832"/>
    <lineage>
        <taxon>Eukaryota</taxon>
        <taxon>Metazoa</taxon>
        <taxon>Chordata</taxon>
        <taxon>Craniata</taxon>
        <taxon>Vertebrata</taxon>
        <taxon>Euteleostomi</taxon>
        <taxon>Actinopterygii</taxon>
        <taxon>Neopterygii</taxon>
        <taxon>Teleostei</taxon>
        <taxon>Ostariophysi</taxon>
        <taxon>Cypriniformes</taxon>
        <taxon>Cyprinidae</taxon>
        <taxon>Labeoninae</taxon>
        <taxon>Labeonini</taxon>
        <taxon>Cirrhinus</taxon>
    </lineage>
</organism>